<dbReference type="Pfam" id="PF13490">
    <property type="entry name" value="zf-HC2"/>
    <property type="match status" value="1"/>
</dbReference>
<dbReference type="InterPro" id="IPR041916">
    <property type="entry name" value="Anti_sigma_zinc_sf"/>
</dbReference>
<keyword evidence="6" id="KW-1185">Reference proteome</keyword>
<evidence type="ECO:0000256" key="2">
    <source>
        <dbReference type="ARBA" id="ARBA00024438"/>
    </source>
</evidence>
<dbReference type="EMBL" id="JACOOU010000004">
    <property type="protein sequence ID" value="MBC5672875.1"/>
    <property type="molecule type" value="Genomic_DNA"/>
</dbReference>
<accession>A0ABR7FCE0</accession>
<proteinExistence type="inferred from homology"/>
<evidence type="ECO:0000256" key="3">
    <source>
        <dbReference type="SAM" id="Phobius"/>
    </source>
</evidence>
<dbReference type="Proteomes" id="UP000654573">
    <property type="component" value="Unassembled WGS sequence"/>
</dbReference>
<reference evidence="5 6" key="1">
    <citation type="submission" date="2020-08" db="EMBL/GenBank/DDBJ databases">
        <title>Genome public.</title>
        <authorList>
            <person name="Liu C."/>
            <person name="Sun Q."/>
        </authorList>
    </citation>
    <scope>NUCLEOTIDE SEQUENCE [LARGE SCALE GENOMIC DNA]</scope>
    <source>
        <strain evidence="5 6">NSJ-34</strain>
    </source>
</reference>
<dbReference type="RefSeq" id="WP_054351465.1">
    <property type="nucleotide sequence ID" value="NZ_JACOOU010000004.1"/>
</dbReference>
<feature type="domain" description="Putative zinc-finger" evidence="4">
    <location>
        <begin position="3"/>
        <end position="36"/>
    </location>
</feature>
<name>A0ABR7FCE0_9FIRM</name>
<comment type="caution">
    <text evidence="5">The sequence shown here is derived from an EMBL/GenBank/DDBJ whole genome shotgun (WGS) entry which is preliminary data.</text>
</comment>
<gene>
    <name evidence="5" type="ORF">H8S76_11530</name>
</gene>
<evidence type="ECO:0000259" key="4">
    <source>
        <dbReference type="Pfam" id="PF13490"/>
    </source>
</evidence>
<organism evidence="5 6">
    <name type="scientific">Blautia celeris</name>
    <dbReference type="NCBI Taxonomy" id="2763026"/>
    <lineage>
        <taxon>Bacteria</taxon>
        <taxon>Bacillati</taxon>
        <taxon>Bacillota</taxon>
        <taxon>Clostridia</taxon>
        <taxon>Lachnospirales</taxon>
        <taxon>Lachnospiraceae</taxon>
        <taxon>Blautia</taxon>
    </lineage>
</organism>
<evidence type="ECO:0000313" key="6">
    <source>
        <dbReference type="Proteomes" id="UP000654573"/>
    </source>
</evidence>
<dbReference type="Gene3D" id="1.10.10.1320">
    <property type="entry name" value="Anti-sigma factor, zinc-finger domain"/>
    <property type="match status" value="1"/>
</dbReference>
<feature type="transmembrane region" description="Helical" evidence="3">
    <location>
        <begin position="72"/>
        <end position="91"/>
    </location>
</feature>
<keyword evidence="3" id="KW-0472">Membrane</keyword>
<evidence type="ECO:0000313" key="5">
    <source>
        <dbReference type="EMBL" id="MBC5672875.1"/>
    </source>
</evidence>
<keyword evidence="3" id="KW-1133">Transmembrane helix</keyword>
<comment type="similarity">
    <text evidence="1">Belongs to the zinc-associated anti-sigma factor (ZAS) superfamily. Anti-sigma-W factor family.</text>
</comment>
<evidence type="ECO:0000256" key="1">
    <source>
        <dbReference type="ARBA" id="ARBA00024353"/>
    </source>
</evidence>
<dbReference type="InterPro" id="IPR027383">
    <property type="entry name" value="Znf_put"/>
</dbReference>
<keyword evidence="3" id="KW-0812">Transmembrane</keyword>
<sequence>MKCDVVQDLLPSYADGLTSEESNREIEKHLKTCEKCSKYYREMTGEVPEILPKADVTDAALIVGMRKKRKKVLIAAAFAVIILAAALVWTFTGYSMGSRNVLSSDVKLSYGLKENGAYLELTPKGGELEFNGMTENIEDSSGNIIGTRTYLKALSFRKGLFVKGSMGWENEMAGDAYICEWVLEFSDKTITIRNGELISEENISSSEQN</sequence>
<protein>
    <recommendedName>
        <fullName evidence="2">Anti-sigma-W factor RsiW</fullName>
    </recommendedName>
</protein>